<evidence type="ECO:0000313" key="1">
    <source>
        <dbReference type="EMBL" id="CAF1656522.1"/>
    </source>
</evidence>
<gene>
    <name evidence="1" type="ORF">OVA965_LOCUS45097</name>
    <name evidence="2" type="ORF">TMI583_LOCUS48292</name>
</gene>
<name>A0A8S2G8X3_9BILA</name>
<accession>A0A8S2G8X3</accession>
<feature type="non-terminal residue" evidence="1">
    <location>
        <position position="72"/>
    </location>
</feature>
<dbReference type="Proteomes" id="UP000677228">
    <property type="component" value="Unassembled WGS sequence"/>
</dbReference>
<comment type="caution">
    <text evidence="1">The sequence shown here is derived from an EMBL/GenBank/DDBJ whole genome shotgun (WGS) entry which is preliminary data.</text>
</comment>
<feature type="non-terminal residue" evidence="1">
    <location>
        <position position="1"/>
    </location>
</feature>
<dbReference type="EMBL" id="CAJNOK010068251">
    <property type="protein sequence ID" value="CAF1656522.1"/>
    <property type="molecule type" value="Genomic_DNA"/>
</dbReference>
<sequence length="72" mass="8796">NLGLDIRNYETTFEHQRLPLGMEFTEEAIEFMRSNDGFVQDYHNYCKEDRHLKSFREMVQERIRLGEIIQKE</sequence>
<reference evidence="1" key="1">
    <citation type="submission" date="2021-02" db="EMBL/GenBank/DDBJ databases">
        <authorList>
            <person name="Nowell W R."/>
        </authorList>
    </citation>
    <scope>NUCLEOTIDE SEQUENCE</scope>
</reference>
<dbReference type="Proteomes" id="UP000682733">
    <property type="component" value="Unassembled WGS sequence"/>
</dbReference>
<dbReference type="EMBL" id="CAJOBA010097772">
    <property type="protein sequence ID" value="CAF4509397.1"/>
    <property type="molecule type" value="Genomic_DNA"/>
</dbReference>
<dbReference type="AlphaFoldDB" id="A0A8S2G8X3"/>
<evidence type="ECO:0000313" key="2">
    <source>
        <dbReference type="EMBL" id="CAF4509397.1"/>
    </source>
</evidence>
<organism evidence="1 3">
    <name type="scientific">Didymodactylos carnosus</name>
    <dbReference type="NCBI Taxonomy" id="1234261"/>
    <lineage>
        <taxon>Eukaryota</taxon>
        <taxon>Metazoa</taxon>
        <taxon>Spiralia</taxon>
        <taxon>Gnathifera</taxon>
        <taxon>Rotifera</taxon>
        <taxon>Eurotatoria</taxon>
        <taxon>Bdelloidea</taxon>
        <taxon>Philodinida</taxon>
        <taxon>Philodinidae</taxon>
        <taxon>Didymodactylos</taxon>
    </lineage>
</organism>
<evidence type="ECO:0000313" key="3">
    <source>
        <dbReference type="Proteomes" id="UP000677228"/>
    </source>
</evidence>
<protein>
    <submittedName>
        <fullName evidence="1">Uncharacterized protein</fullName>
    </submittedName>
</protein>
<proteinExistence type="predicted"/>